<evidence type="ECO:0000256" key="1">
    <source>
        <dbReference type="SAM" id="SignalP"/>
    </source>
</evidence>
<evidence type="ECO:0000313" key="3">
    <source>
        <dbReference type="Proteomes" id="UP000020681"/>
    </source>
</evidence>
<dbReference type="Proteomes" id="UP000020681">
    <property type="component" value="Unassembled WGS sequence"/>
</dbReference>
<feature type="chain" id="PRO_5046648065" evidence="1">
    <location>
        <begin position="27"/>
        <end position="58"/>
    </location>
</feature>
<organism evidence="2 3">
    <name type="scientific">Mycobacterium ulcerans str. Harvey</name>
    <dbReference type="NCBI Taxonomy" id="1299332"/>
    <lineage>
        <taxon>Bacteria</taxon>
        <taxon>Bacillati</taxon>
        <taxon>Actinomycetota</taxon>
        <taxon>Actinomycetes</taxon>
        <taxon>Mycobacteriales</taxon>
        <taxon>Mycobacteriaceae</taxon>
        <taxon>Mycobacterium</taxon>
        <taxon>Mycobacterium ulcerans group</taxon>
    </lineage>
</organism>
<name>A0ABN0QLF3_MYCUL</name>
<accession>A0ABN0QLF3</accession>
<feature type="signal peptide" evidence="1">
    <location>
        <begin position="1"/>
        <end position="26"/>
    </location>
</feature>
<protein>
    <submittedName>
        <fullName evidence="2">Uncharacterized protein</fullName>
    </submittedName>
</protein>
<keyword evidence="3" id="KW-1185">Reference proteome</keyword>
<reference evidence="2 3" key="1">
    <citation type="submission" date="2014-01" db="EMBL/GenBank/DDBJ databases">
        <authorList>
            <person name="Dobos K."/>
            <person name="Lenaerts A."/>
            <person name="Ordway D."/>
            <person name="DeGroote M.A."/>
            <person name="Parker T."/>
            <person name="Sizemore C."/>
            <person name="Tallon L.J."/>
            <person name="Sadzewicz L.K."/>
            <person name="Sengamalay N."/>
            <person name="Fraser C.M."/>
            <person name="Hine E."/>
            <person name="Shefchek K.A."/>
            <person name="Das S.P."/>
            <person name="Tettelin H."/>
        </authorList>
    </citation>
    <scope>NUCLEOTIDE SEQUENCE [LARGE SCALE GENOMIC DNA]</scope>
    <source>
        <strain evidence="2 3">Harvey</strain>
    </source>
</reference>
<proteinExistence type="predicted"/>
<sequence>MAPAGIARSRAAQAGMVAARCCWATAATAVTVAPLVPAARQAAAATVAPAVCYSVQTG</sequence>
<dbReference type="EMBL" id="JAOL01000190">
    <property type="protein sequence ID" value="EUA85458.1"/>
    <property type="molecule type" value="Genomic_DNA"/>
</dbReference>
<comment type="caution">
    <text evidence="2">The sequence shown here is derived from an EMBL/GenBank/DDBJ whole genome shotgun (WGS) entry which is preliminary data.</text>
</comment>
<keyword evidence="1" id="KW-0732">Signal</keyword>
<gene>
    <name evidence="2" type="ORF">I551_7961</name>
</gene>
<evidence type="ECO:0000313" key="2">
    <source>
        <dbReference type="EMBL" id="EUA85458.1"/>
    </source>
</evidence>